<comment type="caution">
    <text evidence="2">The sequence shown here is derived from an EMBL/GenBank/DDBJ whole genome shotgun (WGS) entry which is preliminary data.</text>
</comment>
<feature type="chain" id="PRO_5037720170" evidence="1">
    <location>
        <begin position="22"/>
        <end position="201"/>
    </location>
</feature>
<evidence type="ECO:0000313" key="3">
    <source>
        <dbReference type="Proteomes" id="UP000639775"/>
    </source>
</evidence>
<evidence type="ECO:0000313" key="2">
    <source>
        <dbReference type="EMBL" id="NHQ75902.1"/>
    </source>
</evidence>
<dbReference type="EMBL" id="JAAORB010000053">
    <property type="protein sequence ID" value="NHQ75902.1"/>
    <property type="molecule type" value="Genomic_DNA"/>
</dbReference>
<dbReference type="RefSeq" id="WP_167200087.1">
    <property type="nucleotide sequence ID" value="NZ_JAAORB010000053.1"/>
</dbReference>
<sequence length="201" mass="21828">MIRALITIALFASLHPAIGRANNSTLPAEPNWQTDAANCYWNWREGGGIGLWTETCRFNERTWQVVWDEGHAAFVTKKDGTVMGIAVQAFVMPAGANIRAISKTLISAGLLDANAACIWEPIAPRPAPRTMAFHVLRPADQTALSPTASGDIPEPACGPYGASTHGVRYFLTDLRWPDRAIFVDEGQESPLFDPASLTLLP</sequence>
<protein>
    <submittedName>
        <fullName evidence="2">Uncharacterized protein</fullName>
    </submittedName>
</protein>
<evidence type="ECO:0000256" key="1">
    <source>
        <dbReference type="SAM" id="SignalP"/>
    </source>
</evidence>
<proteinExistence type="predicted"/>
<reference evidence="2" key="1">
    <citation type="submission" date="2020-03" db="EMBL/GenBank/DDBJ databases">
        <title>Roseovarius gahaiensis sp. nov., isolated from Gahai Saline Lake, China.</title>
        <authorList>
            <person name="Sun X."/>
        </authorList>
    </citation>
    <scope>NUCLEOTIDE SEQUENCE</scope>
    <source>
        <strain evidence="2">GH877</strain>
    </source>
</reference>
<name>A0A967EK80_9RHOB</name>
<accession>A0A967EK80</accession>
<feature type="signal peptide" evidence="1">
    <location>
        <begin position="1"/>
        <end position="21"/>
    </location>
</feature>
<keyword evidence="3" id="KW-1185">Reference proteome</keyword>
<gene>
    <name evidence="2" type="ORF">HAT86_15740</name>
</gene>
<keyword evidence="1" id="KW-0732">Signal</keyword>
<dbReference type="Proteomes" id="UP000639775">
    <property type="component" value="Unassembled WGS sequence"/>
</dbReference>
<organism evidence="2 3">
    <name type="scientific">Roseovarius gahaiensis</name>
    <dbReference type="NCBI Taxonomy" id="2716691"/>
    <lineage>
        <taxon>Bacteria</taxon>
        <taxon>Pseudomonadati</taxon>
        <taxon>Pseudomonadota</taxon>
        <taxon>Alphaproteobacteria</taxon>
        <taxon>Rhodobacterales</taxon>
        <taxon>Roseobacteraceae</taxon>
        <taxon>Roseovarius</taxon>
    </lineage>
</organism>
<dbReference type="AlphaFoldDB" id="A0A967EK80"/>